<evidence type="ECO:0000313" key="6">
    <source>
        <dbReference type="EMBL" id="GGN79626.1"/>
    </source>
</evidence>
<evidence type="ECO:0000256" key="3">
    <source>
        <dbReference type="RuleBase" id="RU000408"/>
    </source>
</evidence>
<dbReference type="InterPro" id="IPR002059">
    <property type="entry name" value="CSP_DNA-bd"/>
</dbReference>
<protein>
    <submittedName>
        <fullName evidence="6">Cold-shock protein</fullName>
    </submittedName>
</protein>
<reference evidence="7" key="1">
    <citation type="journal article" date="2019" name="Int. J. Syst. Evol. Microbiol.">
        <title>The Global Catalogue of Microorganisms (GCM) 10K type strain sequencing project: providing services to taxonomists for standard genome sequencing and annotation.</title>
        <authorList>
            <consortium name="The Broad Institute Genomics Platform"/>
            <consortium name="The Broad Institute Genome Sequencing Center for Infectious Disease"/>
            <person name="Wu L."/>
            <person name="Ma J."/>
        </authorList>
    </citation>
    <scope>NUCLEOTIDE SEQUENCE [LARGE SCALE GENOMIC DNA]</scope>
    <source>
        <strain evidence="7">CGMCC 1.6960</strain>
    </source>
</reference>
<dbReference type="SUPFAM" id="SSF50249">
    <property type="entry name" value="Nucleic acid-binding proteins"/>
    <property type="match status" value="1"/>
</dbReference>
<dbReference type="Proteomes" id="UP000626982">
    <property type="component" value="Unassembled WGS sequence"/>
</dbReference>
<proteinExistence type="predicted"/>
<dbReference type="EMBL" id="BMLM01000001">
    <property type="protein sequence ID" value="GGN79626.1"/>
    <property type="molecule type" value="Genomic_DNA"/>
</dbReference>
<evidence type="ECO:0000256" key="4">
    <source>
        <dbReference type="SAM" id="MobiDB-lite"/>
    </source>
</evidence>
<dbReference type="CDD" id="cd04458">
    <property type="entry name" value="CSP_CDS"/>
    <property type="match status" value="1"/>
</dbReference>
<sequence>MDTSASDERLLGTVKWFDREKGFGFIRVDETDAEVFVHYSQIRMDGFRVLDEGQRVSLAIGQAPGGPQAEQVEPHPLALD</sequence>
<comment type="caution">
    <text evidence="6">The sequence shown here is derived from an EMBL/GenBank/DDBJ whole genome shotgun (WGS) entry which is preliminary data.</text>
</comment>
<dbReference type="Gene3D" id="2.40.50.140">
    <property type="entry name" value="Nucleic acid-binding proteins"/>
    <property type="match status" value="1"/>
</dbReference>
<organism evidence="6 7">
    <name type="scientific">Agrococcus terreus</name>
    <dbReference type="NCBI Taxonomy" id="574649"/>
    <lineage>
        <taxon>Bacteria</taxon>
        <taxon>Bacillati</taxon>
        <taxon>Actinomycetota</taxon>
        <taxon>Actinomycetes</taxon>
        <taxon>Micrococcales</taxon>
        <taxon>Microbacteriaceae</taxon>
        <taxon>Agrococcus</taxon>
    </lineage>
</organism>
<evidence type="ECO:0000256" key="1">
    <source>
        <dbReference type="ARBA" id="ARBA00004496"/>
    </source>
</evidence>
<dbReference type="SMART" id="SM00357">
    <property type="entry name" value="CSP"/>
    <property type="match status" value="1"/>
</dbReference>
<dbReference type="InterPro" id="IPR012156">
    <property type="entry name" value="Cold_shock_CspA"/>
</dbReference>
<dbReference type="InterPro" id="IPR011129">
    <property type="entry name" value="CSD"/>
</dbReference>
<accession>A0ABQ2KCQ5</accession>
<evidence type="ECO:0000259" key="5">
    <source>
        <dbReference type="PROSITE" id="PS51857"/>
    </source>
</evidence>
<dbReference type="PROSITE" id="PS51857">
    <property type="entry name" value="CSD_2"/>
    <property type="match status" value="1"/>
</dbReference>
<dbReference type="InterPro" id="IPR012340">
    <property type="entry name" value="NA-bd_OB-fold"/>
</dbReference>
<dbReference type="InterPro" id="IPR050181">
    <property type="entry name" value="Cold_shock_domain"/>
</dbReference>
<evidence type="ECO:0000313" key="7">
    <source>
        <dbReference type="Proteomes" id="UP000626982"/>
    </source>
</evidence>
<feature type="region of interest" description="Disordered" evidence="4">
    <location>
        <begin position="60"/>
        <end position="80"/>
    </location>
</feature>
<name>A0ABQ2KCQ5_9MICO</name>
<dbReference type="InterPro" id="IPR019844">
    <property type="entry name" value="CSD_CS"/>
</dbReference>
<gene>
    <name evidence="6" type="ORF">GCM10010968_06770</name>
</gene>
<dbReference type="Pfam" id="PF00313">
    <property type="entry name" value="CSD"/>
    <property type="match status" value="1"/>
</dbReference>
<dbReference type="PANTHER" id="PTHR11544">
    <property type="entry name" value="COLD SHOCK DOMAIN CONTAINING PROTEINS"/>
    <property type="match status" value="1"/>
</dbReference>
<evidence type="ECO:0000256" key="2">
    <source>
        <dbReference type="ARBA" id="ARBA00022490"/>
    </source>
</evidence>
<keyword evidence="7" id="KW-1185">Reference proteome</keyword>
<dbReference type="PIRSF" id="PIRSF002599">
    <property type="entry name" value="Cold_shock_A"/>
    <property type="match status" value="1"/>
</dbReference>
<dbReference type="PRINTS" id="PR00050">
    <property type="entry name" value="COLDSHOCK"/>
</dbReference>
<feature type="domain" description="CSD" evidence="5">
    <location>
        <begin position="9"/>
        <end position="74"/>
    </location>
</feature>
<dbReference type="PROSITE" id="PS00352">
    <property type="entry name" value="CSD_1"/>
    <property type="match status" value="1"/>
</dbReference>
<keyword evidence="2" id="KW-0963">Cytoplasm</keyword>
<comment type="subcellular location">
    <subcellularLocation>
        <location evidence="1 3">Cytoplasm</location>
    </subcellularLocation>
</comment>